<sequence length="50" mass="5946">MRIRRDSLDVIYNSKEELKEELKEESKETKETKETKENKDKSVTDEVSKA</sequence>
<dbReference type="Proteomes" id="UP000070720">
    <property type="component" value="Chromosome 2"/>
</dbReference>
<evidence type="ECO:0000256" key="1">
    <source>
        <dbReference type="SAM" id="MobiDB-lite"/>
    </source>
</evidence>
<feature type="region of interest" description="Disordered" evidence="1">
    <location>
        <begin position="18"/>
        <end position="50"/>
    </location>
</feature>
<keyword evidence="4" id="KW-1185">Reference proteome</keyword>
<dbReference type="InParanoid" id="A0A098DB67"/>
<dbReference type="EnsemblFungi" id="CEF76194">
    <property type="protein sequence ID" value="CEF76194"/>
    <property type="gene ID" value="FGRRES_15663"/>
</dbReference>
<accession>A0A098DB67</accession>
<reference evidence="2 4" key="3">
    <citation type="journal article" date="2015" name="BMC Genomics">
        <title>The completed genome sequence of the pathogenic ascomycete fungus Fusarium graminearum.</title>
        <authorList>
            <person name="King R."/>
            <person name="Urban M."/>
            <person name="Hammond-Kosack M.C."/>
            <person name="Hassani-Pak K."/>
            <person name="Hammond-Kosack K.E."/>
        </authorList>
    </citation>
    <scope>NUCLEOTIDE SEQUENCE [LARGE SCALE GENOMIC DNA]</scope>
    <source>
        <strain evidence="4">ATCC MYA-4620 / CBS 123657 / FGSC 9075 / NRRL 31084 / PH-1</strain>
        <strain evidence="2">PH-1</strain>
    </source>
</reference>
<reference evidence="3 4" key="2">
    <citation type="journal article" date="2010" name="Nature">
        <title>Comparative genomics reveals mobile pathogenicity chromosomes in Fusarium.</title>
        <authorList>
            <person name="Ma L.J."/>
            <person name="van der Does H.C."/>
            <person name="Borkovich K.A."/>
            <person name="Coleman J.J."/>
            <person name="Daboussi M.J."/>
            <person name="Di Pietro A."/>
            <person name="Dufresne M."/>
            <person name="Freitag M."/>
            <person name="Grabherr M."/>
            <person name="Henrissat B."/>
            <person name="Houterman P.M."/>
            <person name="Kang S."/>
            <person name="Shim W.B."/>
            <person name="Woloshuk C."/>
            <person name="Xie X."/>
            <person name="Xu J.R."/>
            <person name="Antoniw J."/>
            <person name="Baker S.E."/>
            <person name="Bluhm B.H."/>
            <person name="Breakspear A."/>
            <person name="Brown D.W."/>
            <person name="Butchko R.A."/>
            <person name="Chapman S."/>
            <person name="Coulson R."/>
            <person name="Coutinho P.M."/>
            <person name="Danchin E.G."/>
            <person name="Diener A."/>
            <person name="Gale L.R."/>
            <person name="Gardiner D.M."/>
            <person name="Goff S."/>
            <person name="Hammond-Kosack K.E."/>
            <person name="Hilburn K."/>
            <person name="Hua-Van A."/>
            <person name="Jonkers W."/>
            <person name="Kazan K."/>
            <person name="Kodira C.D."/>
            <person name="Koehrsen M."/>
            <person name="Kumar L."/>
            <person name="Lee Y.H."/>
            <person name="Li L."/>
            <person name="Manners J.M."/>
            <person name="Miranda-Saavedra D."/>
            <person name="Mukherjee M."/>
            <person name="Park G."/>
            <person name="Park J."/>
            <person name="Park S.Y."/>
            <person name="Proctor R.H."/>
            <person name="Regev A."/>
            <person name="Ruiz-Roldan M.C."/>
            <person name="Sain D."/>
            <person name="Sakthikumar S."/>
            <person name="Sykes S."/>
            <person name="Schwartz D.C."/>
            <person name="Turgeon B.G."/>
            <person name="Wapinski I."/>
            <person name="Yoder O."/>
            <person name="Young S."/>
            <person name="Zeng Q."/>
            <person name="Zhou S."/>
            <person name="Galagan J."/>
            <person name="Cuomo C.A."/>
            <person name="Kistler H.C."/>
            <person name="Rep M."/>
        </authorList>
    </citation>
    <scope>GENOME REANNOTATION</scope>
    <source>
        <strain evidence="4">ATCC MYA-4620 / CBS 123657 / FGSC 9075 / NRRL 31084 / PH-1</strain>
        <strain evidence="3">PH-1 / ATCC MYA-4620 / FGSC 9075 / NRRL 31084</strain>
    </source>
</reference>
<proteinExistence type="predicted"/>
<reference evidence="3 4" key="1">
    <citation type="journal article" date="2007" name="Science">
        <title>The Fusarium graminearum genome reveals a link between localized polymorphism and pathogen specialization.</title>
        <authorList>
            <person name="Cuomo C.A."/>
            <person name="Gueldener U."/>
            <person name="Xu J.-R."/>
            <person name="Trail F."/>
            <person name="Turgeon B.G."/>
            <person name="Di Pietro A."/>
            <person name="Walton J.D."/>
            <person name="Ma L.-J."/>
            <person name="Baker S.E."/>
            <person name="Rep M."/>
            <person name="Adam G."/>
            <person name="Antoniw J."/>
            <person name="Baldwin T."/>
            <person name="Calvo S.E."/>
            <person name="Chang Y.-L."/>
            <person name="DeCaprio D."/>
            <person name="Gale L.R."/>
            <person name="Gnerre S."/>
            <person name="Goswami R.S."/>
            <person name="Hammond-Kosack K."/>
            <person name="Harris L.J."/>
            <person name="Hilburn K."/>
            <person name="Kennell J.C."/>
            <person name="Kroken S."/>
            <person name="Magnuson J.K."/>
            <person name="Mannhaupt G."/>
            <person name="Mauceli E.W."/>
            <person name="Mewes H.-W."/>
            <person name="Mitterbauer R."/>
            <person name="Muehlbauer G."/>
            <person name="Muensterkoetter M."/>
            <person name="Nelson D."/>
            <person name="O'Donnell K."/>
            <person name="Ouellet T."/>
            <person name="Qi W."/>
            <person name="Quesneville H."/>
            <person name="Roncero M.I.G."/>
            <person name="Seong K.-Y."/>
            <person name="Tetko I.V."/>
            <person name="Urban M."/>
            <person name="Waalwijk C."/>
            <person name="Ward T.J."/>
            <person name="Yao J."/>
            <person name="Birren B.W."/>
            <person name="Kistler H.C."/>
        </authorList>
    </citation>
    <scope>NUCLEOTIDE SEQUENCE [LARGE SCALE GENOMIC DNA]</scope>
    <source>
        <strain evidence="4">ATCC MYA-4620 / CBS 123657 / FGSC 9075 / NRRL 31084 / PH-1</strain>
        <strain evidence="3">PH-1 / ATCC MYA-4620 / FGSC 9075 / NRRL 31084</strain>
    </source>
</reference>
<protein>
    <submittedName>
        <fullName evidence="2">Chromosome 2, complete genome</fullName>
    </submittedName>
</protein>
<gene>
    <name evidence="2" type="ORF">FGRAMPH1_01T08783</name>
</gene>
<organism evidence="2 4">
    <name type="scientific">Gibberella zeae (strain ATCC MYA-4620 / CBS 123657 / FGSC 9075 / NRRL 31084 / PH-1)</name>
    <name type="common">Wheat head blight fungus</name>
    <name type="synonym">Fusarium graminearum</name>
    <dbReference type="NCBI Taxonomy" id="229533"/>
    <lineage>
        <taxon>Eukaryota</taxon>
        <taxon>Fungi</taxon>
        <taxon>Dikarya</taxon>
        <taxon>Ascomycota</taxon>
        <taxon>Pezizomycotina</taxon>
        <taxon>Sordariomycetes</taxon>
        <taxon>Hypocreomycetidae</taxon>
        <taxon>Hypocreales</taxon>
        <taxon>Nectriaceae</taxon>
        <taxon>Fusarium</taxon>
    </lineage>
</organism>
<accession>A0A0E0RY69</accession>
<dbReference type="AlphaFoldDB" id="A0A098DB67"/>
<reference evidence="3" key="4">
    <citation type="submission" date="2017-01" db="UniProtKB">
        <authorList>
            <consortium name="EnsemblFungi"/>
        </authorList>
    </citation>
    <scope>IDENTIFICATION</scope>
    <source>
        <strain evidence="3">PH-1 / ATCC MYA-4620 / FGSC 9075 / NRRL 31084</strain>
    </source>
</reference>
<evidence type="ECO:0000313" key="3">
    <source>
        <dbReference type="EnsemblFungi" id="CEF76194"/>
    </source>
</evidence>
<dbReference type="VEuPathDB" id="FungiDB:FGRAMPH1_01G08783"/>
<evidence type="ECO:0000313" key="2">
    <source>
        <dbReference type="EMBL" id="CEF76194.1"/>
    </source>
</evidence>
<evidence type="ECO:0000313" key="4">
    <source>
        <dbReference type="Proteomes" id="UP000070720"/>
    </source>
</evidence>
<name>A0A098DB67_GIBZE</name>
<dbReference type="EMBL" id="HG970333">
    <property type="protein sequence ID" value="CEF76194.1"/>
    <property type="molecule type" value="Genomic_DNA"/>
</dbReference>